<dbReference type="AlphaFoldDB" id="A0A927D0N0"/>
<dbReference type="Proteomes" id="UP000602076">
    <property type="component" value="Unassembled WGS sequence"/>
</dbReference>
<feature type="compositionally biased region" description="Low complexity" evidence="1">
    <location>
        <begin position="36"/>
        <end position="50"/>
    </location>
</feature>
<proteinExistence type="predicted"/>
<keyword evidence="3" id="KW-1185">Reference proteome</keyword>
<dbReference type="EMBL" id="JACXSI010000055">
    <property type="protein sequence ID" value="MBD3110082.1"/>
    <property type="molecule type" value="Genomic_DNA"/>
</dbReference>
<reference evidence="2" key="1">
    <citation type="submission" date="2020-09" db="EMBL/GenBank/DDBJ databases">
        <title>Bacillus faecalis sp. nov., a moderately halophilic bacterium isolated from cow faeces.</title>
        <authorList>
            <person name="Jiang L."/>
            <person name="Lee J."/>
        </authorList>
    </citation>
    <scope>NUCLEOTIDE SEQUENCE</scope>
    <source>
        <strain evidence="2">AGMB 02131</strain>
    </source>
</reference>
<name>A0A927D0N0_9BACI</name>
<evidence type="ECO:0000313" key="3">
    <source>
        <dbReference type="Proteomes" id="UP000602076"/>
    </source>
</evidence>
<feature type="region of interest" description="Disordered" evidence="1">
    <location>
        <begin position="21"/>
        <end position="59"/>
    </location>
</feature>
<gene>
    <name evidence="2" type="ORF">IEO70_17245</name>
</gene>
<evidence type="ECO:0000313" key="2">
    <source>
        <dbReference type="EMBL" id="MBD3110082.1"/>
    </source>
</evidence>
<dbReference type="RefSeq" id="WP_190999614.1">
    <property type="nucleotide sequence ID" value="NZ_JACXSI010000055.1"/>
</dbReference>
<accession>A0A927D0N0</accession>
<organism evidence="2 3">
    <name type="scientific">Peribacillus faecalis</name>
    <dbReference type="NCBI Taxonomy" id="2772559"/>
    <lineage>
        <taxon>Bacteria</taxon>
        <taxon>Bacillati</taxon>
        <taxon>Bacillota</taxon>
        <taxon>Bacilli</taxon>
        <taxon>Bacillales</taxon>
        <taxon>Bacillaceae</taxon>
        <taxon>Peribacillus</taxon>
    </lineage>
</organism>
<protein>
    <submittedName>
        <fullName evidence="2">Uncharacterized protein</fullName>
    </submittedName>
</protein>
<sequence length="59" mass="6742">MKNEQPKKKLSLQEIINQKLAAKKQGNNKNDTSHYSTATKSLKSQQTKKTNNQRKRTGV</sequence>
<feature type="compositionally biased region" description="Polar residues" evidence="1">
    <location>
        <begin position="25"/>
        <end position="35"/>
    </location>
</feature>
<evidence type="ECO:0000256" key="1">
    <source>
        <dbReference type="SAM" id="MobiDB-lite"/>
    </source>
</evidence>
<comment type="caution">
    <text evidence="2">The sequence shown here is derived from an EMBL/GenBank/DDBJ whole genome shotgun (WGS) entry which is preliminary data.</text>
</comment>